<dbReference type="EMBL" id="CP003153">
    <property type="protein sequence ID" value="AEV26913.1"/>
    <property type="molecule type" value="Genomic_DNA"/>
</dbReference>
<protein>
    <submittedName>
        <fullName evidence="1">Uncharacterized protein</fullName>
    </submittedName>
</protein>
<evidence type="ECO:0000313" key="1">
    <source>
        <dbReference type="EMBL" id="AEV26913.1"/>
    </source>
</evidence>
<dbReference type="KEGG" id="dsu:Dsui_2562"/>
<evidence type="ECO:0000313" key="2">
    <source>
        <dbReference type="Proteomes" id="UP000005633"/>
    </source>
</evidence>
<dbReference type="RefSeq" id="WP_014237594.1">
    <property type="nucleotide sequence ID" value="NC_016616.1"/>
</dbReference>
<dbReference type="AlphaFoldDB" id="G8QN73"/>
<reference evidence="1 2" key="1">
    <citation type="journal article" date="2012" name="J. Bacteriol.">
        <title>Complete genome sequence of the anaerobic perchlorate-reducing bacterium Azospira suillum strain PS.</title>
        <authorList>
            <person name="Byrne-Bailey K.G."/>
            <person name="Coates J.D."/>
        </authorList>
    </citation>
    <scope>NUCLEOTIDE SEQUENCE [LARGE SCALE GENOMIC DNA]</scope>
    <source>
        <strain evidence="2">ATCC BAA-33 / DSM 13638 / PS</strain>
    </source>
</reference>
<organism evidence="1 2">
    <name type="scientific">Azospira oryzae (strain ATCC BAA-33 / DSM 13638 / PS)</name>
    <name type="common">Dechlorosoma suillum</name>
    <dbReference type="NCBI Taxonomy" id="640081"/>
    <lineage>
        <taxon>Bacteria</taxon>
        <taxon>Pseudomonadati</taxon>
        <taxon>Pseudomonadota</taxon>
        <taxon>Betaproteobacteria</taxon>
        <taxon>Rhodocyclales</taxon>
        <taxon>Rhodocyclaceae</taxon>
        <taxon>Azospira</taxon>
    </lineage>
</organism>
<accession>G8QN73</accession>
<name>G8QN73_AZOOP</name>
<proteinExistence type="predicted"/>
<dbReference type="Proteomes" id="UP000005633">
    <property type="component" value="Chromosome"/>
</dbReference>
<gene>
    <name evidence="1" type="ordered locus">Dsui_2562</name>
</gene>
<dbReference type="HOGENOM" id="CLU_2598485_0_0_4"/>
<sequence>MLSRRYEQGQEFKERQGAFDFAAVACFVRDVAVSVRASLGGWMRGFFATKKLEGKKPRQLVLFGTVEGLFGSVAAFEYA</sequence>